<proteinExistence type="predicted"/>
<accession>A0A2T7DSM0</accession>
<dbReference type="AlphaFoldDB" id="A0A2T7DSM0"/>
<protein>
    <submittedName>
        <fullName evidence="1">Uncharacterized protein</fullName>
    </submittedName>
</protein>
<reference evidence="1 2" key="1">
    <citation type="submission" date="2018-04" db="EMBL/GenBank/DDBJ databases">
        <title>WGS assembly of Panicum hallii var. hallii HAL2.</title>
        <authorList>
            <person name="Lovell J."/>
            <person name="Jenkins J."/>
            <person name="Lowry D."/>
            <person name="Mamidi S."/>
            <person name="Sreedasyam A."/>
            <person name="Weng X."/>
            <person name="Barry K."/>
            <person name="Bonette J."/>
            <person name="Campitelli B."/>
            <person name="Daum C."/>
            <person name="Gordon S."/>
            <person name="Gould B."/>
            <person name="Lipzen A."/>
            <person name="MacQueen A."/>
            <person name="Palacio-Mejia J."/>
            <person name="Plott C."/>
            <person name="Shakirov E."/>
            <person name="Shu S."/>
            <person name="Yoshinaga Y."/>
            <person name="Zane M."/>
            <person name="Rokhsar D."/>
            <person name="Grimwood J."/>
            <person name="Schmutz J."/>
            <person name="Juenger T."/>
        </authorList>
    </citation>
    <scope>NUCLEOTIDE SEQUENCE [LARGE SCALE GENOMIC DNA]</scope>
    <source>
        <strain evidence="2">cv. HAL2</strain>
    </source>
</reference>
<dbReference type="Gramene" id="PUZ58577">
    <property type="protein sequence ID" value="PUZ58577"/>
    <property type="gene ID" value="GQ55_5G520100"/>
</dbReference>
<dbReference type="OrthoDB" id="590594at2759"/>
<evidence type="ECO:0000313" key="1">
    <source>
        <dbReference type="EMBL" id="PUZ58577.1"/>
    </source>
</evidence>
<name>A0A2T7DSM0_9POAL</name>
<evidence type="ECO:0000313" key="2">
    <source>
        <dbReference type="Proteomes" id="UP000244336"/>
    </source>
</evidence>
<keyword evidence="2" id="KW-1185">Reference proteome</keyword>
<organism evidence="1 2">
    <name type="scientific">Panicum hallii var. hallii</name>
    <dbReference type="NCBI Taxonomy" id="1504633"/>
    <lineage>
        <taxon>Eukaryota</taxon>
        <taxon>Viridiplantae</taxon>
        <taxon>Streptophyta</taxon>
        <taxon>Embryophyta</taxon>
        <taxon>Tracheophyta</taxon>
        <taxon>Spermatophyta</taxon>
        <taxon>Magnoliopsida</taxon>
        <taxon>Liliopsida</taxon>
        <taxon>Poales</taxon>
        <taxon>Poaceae</taxon>
        <taxon>PACMAD clade</taxon>
        <taxon>Panicoideae</taxon>
        <taxon>Panicodae</taxon>
        <taxon>Paniceae</taxon>
        <taxon>Panicinae</taxon>
        <taxon>Panicum</taxon>
        <taxon>Panicum sect. Panicum</taxon>
    </lineage>
</organism>
<dbReference type="EMBL" id="CM009753">
    <property type="protein sequence ID" value="PUZ58577.1"/>
    <property type="molecule type" value="Genomic_DNA"/>
</dbReference>
<dbReference type="Proteomes" id="UP000244336">
    <property type="component" value="Chromosome 5"/>
</dbReference>
<sequence>MIYYLIVEMPCQVHLSESEQTNSQIHLSSPA</sequence>
<gene>
    <name evidence="1" type="ORF">GQ55_5G520100</name>
</gene>